<proteinExistence type="predicted"/>
<dbReference type="FunFam" id="3.10.250.10:FF:000001">
    <property type="entry name" value="Lysyl oxidase 4 isoform X1"/>
    <property type="match status" value="1"/>
</dbReference>
<feature type="disulfide bond" evidence="4">
    <location>
        <begin position="154"/>
        <end position="215"/>
    </location>
</feature>
<dbReference type="Gene3D" id="3.10.250.10">
    <property type="entry name" value="SRCR-like domain"/>
    <property type="match status" value="2"/>
</dbReference>
<evidence type="ECO:0000313" key="5">
    <source>
        <dbReference type="EMBL" id="CAB4024006.1"/>
    </source>
</evidence>
<dbReference type="PANTHER" id="PTHR48071">
    <property type="entry name" value="SRCR DOMAIN-CONTAINING PROTEIN"/>
    <property type="match status" value="1"/>
</dbReference>
<sequence>KSVAVRLVGPSSSNGTGRVDVFYNGRWGRICYNYWDINDAKVVCRQLGYQYPVASRSVYLYPNERYGQIWLDKVACTGTEQSLDDCSHNGWRNHTCLSYSTYAAGVQCSSTGVSVRLRGPSNSSGTGRVEVLYNGRWGTICHYSWDINDARVVCRQLGYAYAARALRGHQVPDGTGHIWLKYVGCTGNEENLISCSHGGWGNTYCRHYQDAGVECSAT</sequence>
<dbReference type="InterPro" id="IPR036772">
    <property type="entry name" value="SRCR-like_dom_sf"/>
</dbReference>
<feature type="disulfide bond" evidence="4">
    <location>
        <begin position="141"/>
        <end position="205"/>
    </location>
</feature>
<dbReference type="InterPro" id="IPR001190">
    <property type="entry name" value="SRCR"/>
</dbReference>
<evidence type="ECO:0000313" key="6">
    <source>
        <dbReference type="Proteomes" id="UP001152795"/>
    </source>
</evidence>
<dbReference type="SUPFAM" id="SSF56487">
    <property type="entry name" value="SRCR-like"/>
    <property type="match status" value="2"/>
</dbReference>
<dbReference type="PROSITE" id="PS50287">
    <property type="entry name" value="SRCR_2"/>
    <property type="match status" value="2"/>
</dbReference>
<evidence type="ECO:0000256" key="3">
    <source>
        <dbReference type="ARBA" id="ARBA00023180"/>
    </source>
</evidence>
<evidence type="ECO:0000256" key="2">
    <source>
        <dbReference type="ARBA" id="ARBA00023157"/>
    </source>
</evidence>
<dbReference type="SMART" id="SM00202">
    <property type="entry name" value="SR"/>
    <property type="match status" value="2"/>
</dbReference>
<dbReference type="PRINTS" id="PR00258">
    <property type="entry name" value="SPERACTRCPTR"/>
</dbReference>
<dbReference type="AlphaFoldDB" id="A0A7D9J7W7"/>
<dbReference type="GO" id="GO:0016020">
    <property type="term" value="C:membrane"/>
    <property type="evidence" value="ECO:0007669"/>
    <property type="project" value="InterPro"/>
</dbReference>
<feature type="disulfide bond" evidence="4">
    <location>
        <begin position="185"/>
        <end position="195"/>
    </location>
</feature>
<dbReference type="EMBL" id="CACRXK020012794">
    <property type="protein sequence ID" value="CAB4024006.1"/>
    <property type="molecule type" value="Genomic_DNA"/>
</dbReference>
<comment type="caution">
    <text evidence="4">Lacks conserved residue(s) required for the propagation of feature annotation.</text>
</comment>
<comment type="caution">
    <text evidence="5">The sequence shown here is derived from an EMBL/GenBank/DDBJ whole genome shotgun (WGS) entry which is preliminary data.</text>
</comment>
<gene>
    <name evidence="5" type="ORF">PACLA_8A088389</name>
</gene>
<organism evidence="5 6">
    <name type="scientific">Paramuricea clavata</name>
    <name type="common">Red gorgonian</name>
    <name type="synonym">Violescent sea-whip</name>
    <dbReference type="NCBI Taxonomy" id="317549"/>
    <lineage>
        <taxon>Eukaryota</taxon>
        <taxon>Metazoa</taxon>
        <taxon>Cnidaria</taxon>
        <taxon>Anthozoa</taxon>
        <taxon>Octocorallia</taxon>
        <taxon>Malacalcyonacea</taxon>
        <taxon>Plexauridae</taxon>
        <taxon>Paramuricea</taxon>
    </lineage>
</organism>
<dbReference type="OrthoDB" id="536948at2759"/>
<dbReference type="Pfam" id="PF00530">
    <property type="entry name" value="SRCR"/>
    <property type="match status" value="2"/>
</dbReference>
<evidence type="ECO:0000256" key="4">
    <source>
        <dbReference type="PROSITE-ProRule" id="PRU00196"/>
    </source>
</evidence>
<protein>
    <submittedName>
        <fullName evidence="5">Deleted in malignant brain tumors 1 -like</fullName>
    </submittedName>
</protein>
<keyword evidence="1" id="KW-0732">Signal</keyword>
<feature type="non-terminal residue" evidence="5">
    <location>
        <position position="218"/>
    </location>
</feature>
<feature type="disulfide bond" evidence="4">
    <location>
        <begin position="76"/>
        <end position="86"/>
    </location>
</feature>
<name>A0A7D9J7W7_PARCT</name>
<evidence type="ECO:0000256" key="1">
    <source>
        <dbReference type="ARBA" id="ARBA00022729"/>
    </source>
</evidence>
<keyword evidence="6" id="KW-1185">Reference proteome</keyword>
<accession>A0A7D9J7W7</accession>
<dbReference type="Proteomes" id="UP001152795">
    <property type="component" value="Unassembled WGS sequence"/>
</dbReference>
<reference evidence="5" key="1">
    <citation type="submission" date="2020-04" db="EMBL/GenBank/DDBJ databases">
        <authorList>
            <person name="Alioto T."/>
            <person name="Alioto T."/>
            <person name="Gomez Garrido J."/>
        </authorList>
    </citation>
    <scope>NUCLEOTIDE SEQUENCE</scope>
    <source>
        <strain evidence="5">A484AB</strain>
    </source>
</reference>
<keyword evidence="2 4" id="KW-1015">Disulfide bond</keyword>
<feature type="non-terminal residue" evidence="5">
    <location>
        <position position="1"/>
    </location>
</feature>
<keyword evidence="3" id="KW-0325">Glycoprotein</keyword>
<dbReference type="FunFam" id="3.10.250.10:FF:000005">
    <property type="entry name" value="Neurotrypsin isoform A"/>
    <property type="match status" value="1"/>
</dbReference>
<dbReference type="PANTHER" id="PTHR48071:SF18">
    <property type="entry name" value="DELETED IN MALIGNANT BRAIN TUMORS 1 PROTEIN-RELATED"/>
    <property type="match status" value="1"/>
</dbReference>